<dbReference type="PANTHER" id="PTHR47331:SF5">
    <property type="entry name" value="RIBONUCLEASE H"/>
    <property type="match status" value="1"/>
</dbReference>
<dbReference type="InterPro" id="IPR040676">
    <property type="entry name" value="DUF5641"/>
</dbReference>
<feature type="domain" description="DUF5641" evidence="2">
    <location>
        <begin position="984"/>
        <end position="1016"/>
    </location>
</feature>
<comment type="caution">
    <text evidence="3">The sequence shown here is derived from an EMBL/GenBank/DDBJ whole genome shotgun (WGS) entry which is preliminary data.</text>
</comment>
<sequence>MELDASIKKRARYKAHLTRIDNIINGIQSDSQIDVENLSIRESLLTKYYNEYDKVQETIEDSLDESNTEQFNLHVADREKTENKYIACLSKIKSLIKNAEVGTSTSGVSNSVLQGSQGSQSPVVSKVLLPTLNIPIFDGNYGEWRTFIDLFMASVNNNDKLAKSQKFMYLKSFLKNEPLSLISELIITDASYDIALDILRKHYDRKLFIINHHISGLLQATLGKGSSGLREFTLQIKQHINALEALEVKVYNNWDLLLIHILSSQLDRQLRNNYELERNQDTLPTLREFFEFLEKNNFSLGNKGFVAQAQVQTVSHHSQASSTNTRITNCTYCKGLNHSIYKCNKFLNLPVQEKRNFVYANKLCFNCFGSKHSVSQCTRDKCRTCGGKHNTLIHENRVTGEGSNTNFDIRSQGQQVRPQGQQVGSQGQQVGSQGQHSSHNVDSRENENNATHHVALITQGNSENTPSHSQGLTVISKGQVLLATATLNILSPNRQKMQIRALLEGLKPHLYSLKLLKSLRLKTSDIDLHISGISQTQKRISKMVNITIEPTHSGKEKINMTCGVVDNITCELPQTQINTSRFTIPPNVTLADDRFYTPGKIHMLIGADVFYDLIIPGIIRLGQGSPILSNSKLGWVLGGTVLGDDSQAGSSTTLHSVVLHSHTLNDVSELVPKFWQMEEISSKKVISSEDKNCENIFSSTTHQENLEGKFVVNLPLKYELNNLGLGDSFEQAKRRFNNLEKRLELQTVTYGTNSAPFLATRCLVQLAIDGTSSHPLASHTLLKQCYVDDILAGSNSIEGLSELCKELVSLLGTAGFQLHKWVSNVDNLSEKQDVQIHFDKNLSKVLGIIWQPTSDYFKICGVTQSQNMFFSKRNILAEIAKLFDPLGFIGPVIVVGKIIIQKYGLVSSHVNIDEFSESLTLFAKFSDFCKLQRTIAYCLRFVHNSRKNITKYTGPLSVGELKGSLTNRPKWAWDSVNLKENDMILLCQGRDGKVRVAKIKTQNGIYVRPITKLCPLPFSVKDSVAAARGEDV</sequence>
<protein>
    <recommendedName>
        <fullName evidence="2">DUF5641 domain-containing protein</fullName>
    </recommendedName>
</protein>
<dbReference type="InterPro" id="IPR005312">
    <property type="entry name" value="DUF1759"/>
</dbReference>
<feature type="compositionally biased region" description="Low complexity" evidence="1">
    <location>
        <begin position="411"/>
        <end position="435"/>
    </location>
</feature>
<evidence type="ECO:0000256" key="1">
    <source>
        <dbReference type="SAM" id="MobiDB-lite"/>
    </source>
</evidence>
<reference evidence="3" key="1">
    <citation type="journal article" date="2023" name="Insect Mol. Biol.">
        <title>Genome sequencing provides insights into the evolution of gene families encoding plant cell wall-degrading enzymes in longhorned beetles.</title>
        <authorList>
            <person name="Shin N.R."/>
            <person name="Okamura Y."/>
            <person name="Kirsch R."/>
            <person name="Pauchet Y."/>
        </authorList>
    </citation>
    <scope>NUCLEOTIDE SEQUENCE</scope>
    <source>
        <strain evidence="3">MMC_N1</strain>
    </source>
</reference>
<keyword evidence="4" id="KW-1185">Reference proteome</keyword>
<accession>A0ABQ9JLN9</accession>
<dbReference type="Pfam" id="PF18701">
    <property type="entry name" value="DUF5641"/>
    <property type="match status" value="1"/>
</dbReference>
<dbReference type="Pfam" id="PF05380">
    <property type="entry name" value="Peptidase_A17"/>
    <property type="match status" value="1"/>
</dbReference>
<dbReference type="EMBL" id="JAPWTJ010000371">
    <property type="protein sequence ID" value="KAJ8979111.1"/>
    <property type="molecule type" value="Genomic_DNA"/>
</dbReference>
<dbReference type="PANTHER" id="PTHR47331">
    <property type="entry name" value="PHD-TYPE DOMAIN-CONTAINING PROTEIN"/>
    <property type="match status" value="1"/>
</dbReference>
<dbReference type="InterPro" id="IPR043502">
    <property type="entry name" value="DNA/RNA_pol_sf"/>
</dbReference>
<organism evidence="3 4">
    <name type="scientific">Molorchus minor</name>
    <dbReference type="NCBI Taxonomy" id="1323400"/>
    <lineage>
        <taxon>Eukaryota</taxon>
        <taxon>Metazoa</taxon>
        <taxon>Ecdysozoa</taxon>
        <taxon>Arthropoda</taxon>
        <taxon>Hexapoda</taxon>
        <taxon>Insecta</taxon>
        <taxon>Pterygota</taxon>
        <taxon>Neoptera</taxon>
        <taxon>Endopterygota</taxon>
        <taxon>Coleoptera</taxon>
        <taxon>Polyphaga</taxon>
        <taxon>Cucujiformia</taxon>
        <taxon>Chrysomeloidea</taxon>
        <taxon>Cerambycidae</taxon>
        <taxon>Lamiinae</taxon>
        <taxon>Monochamini</taxon>
        <taxon>Molorchus</taxon>
    </lineage>
</organism>
<dbReference type="SUPFAM" id="SSF56672">
    <property type="entry name" value="DNA/RNA polymerases"/>
    <property type="match status" value="1"/>
</dbReference>
<proteinExistence type="predicted"/>
<feature type="region of interest" description="Disordered" evidence="1">
    <location>
        <begin position="397"/>
        <end position="447"/>
    </location>
</feature>
<gene>
    <name evidence="3" type="ORF">NQ317_014123</name>
</gene>
<evidence type="ECO:0000313" key="4">
    <source>
        <dbReference type="Proteomes" id="UP001162164"/>
    </source>
</evidence>
<dbReference type="InterPro" id="IPR008042">
    <property type="entry name" value="Retrotrans_Pao"/>
</dbReference>
<evidence type="ECO:0000259" key="2">
    <source>
        <dbReference type="Pfam" id="PF18701"/>
    </source>
</evidence>
<dbReference type="Pfam" id="PF03564">
    <property type="entry name" value="DUF1759"/>
    <property type="match status" value="1"/>
</dbReference>
<name>A0ABQ9JLN9_9CUCU</name>
<dbReference type="Proteomes" id="UP001162164">
    <property type="component" value="Unassembled WGS sequence"/>
</dbReference>
<evidence type="ECO:0000313" key="3">
    <source>
        <dbReference type="EMBL" id="KAJ8979111.1"/>
    </source>
</evidence>